<evidence type="ECO:0000256" key="1">
    <source>
        <dbReference type="ARBA" id="ARBA00001933"/>
    </source>
</evidence>
<evidence type="ECO:0000313" key="11">
    <source>
        <dbReference type="EMBL" id="CAG9986894.1"/>
    </source>
</evidence>
<dbReference type="SUPFAM" id="SSF53383">
    <property type="entry name" value="PLP-dependent transferases"/>
    <property type="match status" value="1"/>
</dbReference>
<dbReference type="GO" id="GO:0006571">
    <property type="term" value="P:tyrosine biosynthetic process"/>
    <property type="evidence" value="ECO:0007669"/>
    <property type="project" value="TreeGrafter"/>
</dbReference>
<dbReference type="Gene3D" id="3.40.640.10">
    <property type="entry name" value="Type I PLP-dependent aspartate aminotransferase-like (Major domain)"/>
    <property type="match status" value="1"/>
</dbReference>
<feature type="domain" description="Aminotransferase class I/classII large" evidence="10">
    <location>
        <begin position="137"/>
        <end position="518"/>
    </location>
</feature>
<evidence type="ECO:0000256" key="5">
    <source>
        <dbReference type="ARBA" id="ARBA00022576"/>
    </source>
</evidence>
<dbReference type="InterPro" id="IPR015421">
    <property type="entry name" value="PyrdxlP-dep_Trfase_major"/>
</dbReference>
<organism evidence="11 12">
    <name type="scientific">Clonostachys byssicola</name>
    <dbReference type="NCBI Taxonomy" id="160290"/>
    <lineage>
        <taxon>Eukaryota</taxon>
        <taxon>Fungi</taxon>
        <taxon>Dikarya</taxon>
        <taxon>Ascomycota</taxon>
        <taxon>Pezizomycotina</taxon>
        <taxon>Sordariomycetes</taxon>
        <taxon>Hypocreomycetidae</taxon>
        <taxon>Hypocreales</taxon>
        <taxon>Bionectriaceae</taxon>
        <taxon>Clonostachys</taxon>
    </lineage>
</organism>
<dbReference type="EC" id="2.6.1.57" evidence="9"/>
<protein>
    <recommendedName>
        <fullName evidence="9">aromatic-amino-acid transaminase</fullName>
        <ecNumber evidence="9">2.6.1.57</ecNumber>
    </recommendedName>
</protein>
<evidence type="ECO:0000259" key="10">
    <source>
        <dbReference type="Pfam" id="PF00155"/>
    </source>
</evidence>
<evidence type="ECO:0000313" key="12">
    <source>
        <dbReference type="Proteomes" id="UP000754883"/>
    </source>
</evidence>
<dbReference type="InterPro" id="IPR050859">
    <property type="entry name" value="Class-I_PLP-dep_aminotransf"/>
</dbReference>
<evidence type="ECO:0000256" key="2">
    <source>
        <dbReference type="ARBA" id="ARBA00004496"/>
    </source>
</evidence>
<name>A0A9N9UBF8_9HYPO</name>
<dbReference type="AlphaFoldDB" id="A0A9N9UBF8"/>
<evidence type="ECO:0000256" key="8">
    <source>
        <dbReference type="ARBA" id="ARBA00051993"/>
    </source>
</evidence>
<reference evidence="12" key="1">
    <citation type="submission" date="2019-06" db="EMBL/GenBank/DDBJ databases">
        <authorList>
            <person name="Broberg M."/>
        </authorList>
    </citation>
    <scope>NUCLEOTIDE SEQUENCE [LARGE SCALE GENOMIC DNA]</scope>
</reference>
<dbReference type="PANTHER" id="PTHR42790">
    <property type="entry name" value="AMINOTRANSFERASE"/>
    <property type="match status" value="1"/>
</dbReference>
<keyword evidence="4" id="KW-0963">Cytoplasm</keyword>
<sequence length="530" mass="59488">MSPQWLDNGNGVATPPSLDAQSIKSLRKPIDASQWGPAAPAKSETFQIRQHWHKPKAKRWDRILSKESAGRAGNSLKYAASFLSRPGIISLGGGLPSDEYFPWAELHFKVPQVGQFSDKELRENGVLIKAGKHDLAEKKSIFDISTSFNYGQGHGSAQLLRWITEHTELVHDPPYADWSCTMTVGSTCSMDFVLRMLTQPDDYIVSEEYTFSTAVEAATPMGVKVAGVKMDDQGLLPESLDALLSNWDPADHDSAKKPTVLYTVPTGQNPTGATQGEKRRRDIYTVAQKHDLYIIEDEPYYFLQMQPYNSQGATASPPPATNAEFLKSLIPSYLSIDVDGRVLRMDSFSKVLAPGTRTGWITASQQIVERYTRHSEVGTQGPSGVSQLMLFKLVDEYWGHDGYLDWLVHIRLGYTQRRQAILDACEKWLPREIVSWKPPVAGMFHWLKIDWRKHPLASSKTILEIEDEIFMASIDQGALVIKGSQFYANKEENHDTLFFRSTYASAPADKINEAIRRFGTAVRSVFKLKE</sequence>
<accession>A0A9N9UBF8</accession>
<dbReference type="CDD" id="cd00609">
    <property type="entry name" value="AAT_like"/>
    <property type="match status" value="1"/>
</dbReference>
<dbReference type="GO" id="GO:0005737">
    <property type="term" value="C:cytoplasm"/>
    <property type="evidence" value="ECO:0007669"/>
    <property type="project" value="UniProtKB-SubCell"/>
</dbReference>
<dbReference type="GO" id="GO:0008793">
    <property type="term" value="F:aromatic-amino-acid transaminase activity"/>
    <property type="evidence" value="ECO:0007669"/>
    <property type="project" value="TreeGrafter"/>
</dbReference>
<dbReference type="InterPro" id="IPR004839">
    <property type="entry name" value="Aminotransferase_I/II_large"/>
</dbReference>
<proteinExistence type="inferred from homology"/>
<dbReference type="OrthoDB" id="691673at2759"/>
<dbReference type="GO" id="GO:0009074">
    <property type="term" value="P:aromatic amino acid family catabolic process"/>
    <property type="evidence" value="ECO:0007669"/>
    <property type="project" value="TreeGrafter"/>
</dbReference>
<dbReference type="GO" id="GO:0019878">
    <property type="term" value="P:lysine biosynthetic process via aminoadipic acid"/>
    <property type="evidence" value="ECO:0007669"/>
    <property type="project" value="TreeGrafter"/>
</dbReference>
<comment type="similarity">
    <text evidence="3">Belongs to the class-I pyridoxal-phosphate-dependent aminotransferase family.</text>
</comment>
<dbReference type="Pfam" id="PF00155">
    <property type="entry name" value="Aminotran_1_2"/>
    <property type="match status" value="1"/>
</dbReference>
<evidence type="ECO:0000256" key="6">
    <source>
        <dbReference type="ARBA" id="ARBA00022679"/>
    </source>
</evidence>
<dbReference type="GO" id="GO:0030170">
    <property type="term" value="F:pyridoxal phosphate binding"/>
    <property type="evidence" value="ECO:0007669"/>
    <property type="project" value="InterPro"/>
</dbReference>
<comment type="subcellular location">
    <subcellularLocation>
        <location evidence="2">Cytoplasm</location>
    </subcellularLocation>
</comment>
<dbReference type="InterPro" id="IPR015424">
    <property type="entry name" value="PyrdxlP-dep_Trfase"/>
</dbReference>
<keyword evidence="5" id="KW-0032">Aminotransferase</keyword>
<comment type="catalytic activity">
    <reaction evidence="8">
        <text>an aromatic L-alpha-amino acid + 2-oxoglutarate = an aromatic oxo-acid + L-glutamate</text>
        <dbReference type="Rhea" id="RHEA:17533"/>
        <dbReference type="ChEBI" id="CHEBI:16810"/>
        <dbReference type="ChEBI" id="CHEBI:29985"/>
        <dbReference type="ChEBI" id="CHEBI:73309"/>
        <dbReference type="ChEBI" id="CHEBI:84824"/>
        <dbReference type="EC" id="2.6.1.57"/>
    </reaction>
</comment>
<dbReference type="EMBL" id="CABFNO020001406">
    <property type="protein sequence ID" value="CAG9986894.1"/>
    <property type="molecule type" value="Genomic_DNA"/>
</dbReference>
<dbReference type="FunFam" id="3.40.640.10:FF:000074">
    <property type="entry name" value="Aromatic amino acid aminotransferase"/>
    <property type="match status" value="1"/>
</dbReference>
<evidence type="ECO:0000256" key="9">
    <source>
        <dbReference type="ARBA" id="ARBA00067014"/>
    </source>
</evidence>
<evidence type="ECO:0000256" key="7">
    <source>
        <dbReference type="ARBA" id="ARBA00022898"/>
    </source>
</evidence>
<dbReference type="PANTHER" id="PTHR42790:SF21">
    <property type="entry name" value="AROMATIC_AMINOADIPATE AMINOTRANSFERASE 1"/>
    <property type="match status" value="1"/>
</dbReference>
<dbReference type="GO" id="GO:0047536">
    <property type="term" value="F:2-aminoadipate transaminase activity"/>
    <property type="evidence" value="ECO:0007669"/>
    <property type="project" value="TreeGrafter"/>
</dbReference>
<reference evidence="11 12" key="2">
    <citation type="submission" date="2021-10" db="EMBL/GenBank/DDBJ databases">
        <authorList>
            <person name="Piombo E."/>
        </authorList>
    </citation>
    <scope>NUCLEOTIDE SEQUENCE [LARGE SCALE GENOMIC DNA]</scope>
</reference>
<gene>
    <name evidence="11" type="ORF">CBYS24578_00017812</name>
</gene>
<dbReference type="Proteomes" id="UP000754883">
    <property type="component" value="Unassembled WGS sequence"/>
</dbReference>
<comment type="cofactor">
    <cofactor evidence="1">
        <name>pyridoxal 5'-phosphate</name>
        <dbReference type="ChEBI" id="CHEBI:597326"/>
    </cofactor>
</comment>
<evidence type="ECO:0000256" key="4">
    <source>
        <dbReference type="ARBA" id="ARBA00022490"/>
    </source>
</evidence>
<keyword evidence="6" id="KW-0808">Transferase</keyword>
<comment type="caution">
    <text evidence="11">The sequence shown here is derived from an EMBL/GenBank/DDBJ whole genome shotgun (WGS) entry which is preliminary data.</text>
</comment>
<keyword evidence="12" id="KW-1185">Reference proteome</keyword>
<keyword evidence="7" id="KW-0663">Pyridoxal phosphate</keyword>
<evidence type="ECO:0000256" key="3">
    <source>
        <dbReference type="ARBA" id="ARBA00007441"/>
    </source>
</evidence>